<dbReference type="PROSITE" id="PS50042">
    <property type="entry name" value="CNMP_BINDING_3"/>
    <property type="match status" value="1"/>
</dbReference>
<dbReference type="PANTHER" id="PTHR24567">
    <property type="entry name" value="CRP FAMILY TRANSCRIPTIONAL REGULATORY PROTEIN"/>
    <property type="match status" value="1"/>
</dbReference>
<accession>A0A060DCA3</accession>
<keyword evidence="3" id="KW-0804">Transcription</keyword>
<dbReference type="InterPro" id="IPR014710">
    <property type="entry name" value="RmlC-like_jellyroll"/>
</dbReference>
<dbReference type="PROSITE" id="PS51063">
    <property type="entry name" value="HTH_CRP_2"/>
    <property type="match status" value="1"/>
</dbReference>
<dbReference type="SUPFAM" id="SSF46785">
    <property type="entry name" value="Winged helix' DNA-binding domain"/>
    <property type="match status" value="1"/>
</dbReference>
<organism evidence="6 7">
    <name type="scientific">Azospirillum argentinense</name>
    <dbReference type="NCBI Taxonomy" id="2970906"/>
    <lineage>
        <taxon>Bacteria</taxon>
        <taxon>Pseudomonadati</taxon>
        <taxon>Pseudomonadota</taxon>
        <taxon>Alphaproteobacteria</taxon>
        <taxon>Rhodospirillales</taxon>
        <taxon>Azospirillaceae</taxon>
        <taxon>Azospirillum</taxon>
    </lineage>
</organism>
<dbReference type="InterPro" id="IPR050397">
    <property type="entry name" value="Env_Response_Regulators"/>
</dbReference>
<dbReference type="CDD" id="cd00092">
    <property type="entry name" value="HTH_CRP"/>
    <property type="match status" value="1"/>
</dbReference>
<dbReference type="GO" id="GO:0003700">
    <property type="term" value="F:DNA-binding transcription factor activity"/>
    <property type="evidence" value="ECO:0007669"/>
    <property type="project" value="InterPro"/>
</dbReference>
<feature type="domain" description="Cyclic nucleotide-binding" evidence="4">
    <location>
        <begin position="31"/>
        <end position="100"/>
    </location>
</feature>
<proteinExistence type="predicted"/>
<dbReference type="KEGG" id="abq:ABAZ39_00110"/>
<sequence>MPPFDMGRAREKGVASEMNPCGACPVRSLTVCAALDPEELRRLADILQTSRVEAGQTLFSEGDAADALYNVTAGTVKLYKLLPDGRRQITGFLVTGDFLGLAVNDSYAYTAETVTAATLCRFPRKKIDALMDEFPKMQRRLFSMASNELAAAQDQMLLLGRKTAKEKICSFLLMLSQRAARRGHKENPVYVPMSRADIADYLGLTTETVSRTFTQLKTVGVISLQEGNKVLISDMDAIYDMAEGC</sequence>
<gene>
    <name evidence="6" type="ORF">ABAZ39_00110</name>
</gene>
<dbReference type="GO" id="GO:0003677">
    <property type="term" value="F:DNA binding"/>
    <property type="evidence" value="ECO:0007669"/>
    <property type="project" value="UniProtKB-KW"/>
</dbReference>
<reference evidence="6 7" key="1">
    <citation type="journal article" date="2014" name="Genome Announc.">
        <title>Complete Genome Sequence of the Model Rhizosphere Strain Azospirillum brasilense Az39, Successfully Applied in Agriculture.</title>
        <authorList>
            <person name="Rivera D."/>
            <person name="Revale S."/>
            <person name="Molina R."/>
            <person name="Gualpa J."/>
            <person name="Puente M."/>
            <person name="Maroniche G."/>
            <person name="Paris G."/>
            <person name="Baker D."/>
            <person name="Clavijo B."/>
            <person name="McLay K."/>
            <person name="Spaepen S."/>
            <person name="Perticari A."/>
            <person name="Vazquez M."/>
            <person name="Wisniewski-Dye F."/>
            <person name="Watkins C."/>
            <person name="Martinez-Abarca F."/>
            <person name="Vanderleyden J."/>
            <person name="Cassan F."/>
        </authorList>
    </citation>
    <scope>NUCLEOTIDE SEQUENCE [LARGE SCALE GENOMIC DNA]</scope>
    <source>
        <strain evidence="6 7">Az39</strain>
    </source>
</reference>
<dbReference type="SUPFAM" id="SSF51206">
    <property type="entry name" value="cAMP-binding domain-like"/>
    <property type="match status" value="1"/>
</dbReference>
<dbReference type="Pfam" id="PF13545">
    <property type="entry name" value="HTH_Crp_2"/>
    <property type="match status" value="1"/>
</dbReference>
<evidence type="ECO:0000259" key="5">
    <source>
        <dbReference type="PROSITE" id="PS51063"/>
    </source>
</evidence>
<dbReference type="FunFam" id="1.10.10.10:FF:000028">
    <property type="entry name" value="Fumarate/nitrate reduction transcriptional regulator Fnr"/>
    <property type="match status" value="1"/>
</dbReference>
<protein>
    <submittedName>
        <fullName evidence="6">Crp/Fnr family transcriptional regulator</fullName>
    </submittedName>
</protein>
<dbReference type="Gene3D" id="1.10.10.10">
    <property type="entry name" value="Winged helix-like DNA-binding domain superfamily/Winged helix DNA-binding domain"/>
    <property type="match status" value="1"/>
</dbReference>
<evidence type="ECO:0000256" key="1">
    <source>
        <dbReference type="ARBA" id="ARBA00023015"/>
    </source>
</evidence>
<evidence type="ECO:0000259" key="4">
    <source>
        <dbReference type="PROSITE" id="PS50042"/>
    </source>
</evidence>
<evidence type="ECO:0000256" key="3">
    <source>
        <dbReference type="ARBA" id="ARBA00023163"/>
    </source>
</evidence>
<dbReference type="InterPro" id="IPR000595">
    <property type="entry name" value="cNMP-bd_dom"/>
</dbReference>
<keyword evidence="2" id="KW-0238">DNA-binding</keyword>
<dbReference type="CDD" id="cd00038">
    <property type="entry name" value="CAP_ED"/>
    <property type="match status" value="1"/>
</dbReference>
<dbReference type="InterPro" id="IPR036388">
    <property type="entry name" value="WH-like_DNA-bd_sf"/>
</dbReference>
<name>A0A060DCA3_9PROT</name>
<dbReference type="Proteomes" id="UP000027186">
    <property type="component" value="Chromosome"/>
</dbReference>
<evidence type="ECO:0000256" key="2">
    <source>
        <dbReference type="ARBA" id="ARBA00023125"/>
    </source>
</evidence>
<evidence type="ECO:0000313" key="6">
    <source>
        <dbReference type="EMBL" id="AIB10447.1"/>
    </source>
</evidence>
<keyword evidence="1" id="KW-0805">Transcription regulation</keyword>
<feature type="domain" description="HTH crp-type" evidence="5">
    <location>
        <begin position="162"/>
        <end position="236"/>
    </location>
</feature>
<dbReference type="PROSITE" id="PS00042">
    <property type="entry name" value="HTH_CRP_1"/>
    <property type="match status" value="1"/>
</dbReference>
<dbReference type="PRINTS" id="PR00034">
    <property type="entry name" value="HTHCRP"/>
</dbReference>
<dbReference type="InterPro" id="IPR018490">
    <property type="entry name" value="cNMP-bd_dom_sf"/>
</dbReference>
<dbReference type="SMART" id="SM00100">
    <property type="entry name" value="cNMP"/>
    <property type="match status" value="1"/>
</dbReference>
<evidence type="ECO:0000313" key="7">
    <source>
        <dbReference type="Proteomes" id="UP000027186"/>
    </source>
</evidence>
<dbReference type="Gene3D" id="2.60.120.10">
    <property type="entry name" value="Jelly Rolls"/>
    <property type="match status" value="1"/>
</dbReference>
<dbReference type="PANTHER" id="PTHR24567:SF75">
    <property type="entry name" value="FUMARATE AND NITRATE REDUCTION REGULATORY PROTEIN"/>
    <property type="match status" value="1"/>
</dbReference>
<dbReference type="InterPro" id="IPR036390">
    <property type="entry name" value="WH_DNA-bd_sf"/>
</dbReference>
<dbReference type="GO" id="GO:0005829">
    <property type="term" value="C:cytosol"/>
    <property type="evidence" value="ECO:0007669"/>
    <property type="project" value="TreeGrafter"/>
</dbReference>
<dbReference type="SMART" id="SM00419">
    <property type="entry name" value="HTH_CRP"/>
    <property type="match status" value="1"/>
</dbReference>
<dbReference type="InterPro" id="IPR012318">
    <property type="entry name" value="HTH_CRP"/>
</dbReference>
<dbReference type="InterPro" id="IPR018335">
    <property type="entry name" value="Tscrpt_reg_HTH_Crp-type_CS"/>
</dbReference>
<dbReference type="Pfam" id="PF00027">
    <property type="entry name" value="cNMP_binding"/>
    <property type="match status" value="1"/>
</dbReference>
<dbReference type="EMBL" id="CP007793">
    <property type="protein sequence ID" value="AIB10447.1"/>
    <property type="molecule type" value="Genomic_DNA"/>
</dbReference>
<dbReference type="AlphaFoldDB" id="A0A060DCA3"/>